<organism evidence="1 2">
    <name type="scientific">Ideonella paludis</name>
    <dbReference type="NCBI Taxonomy" id="1233411"/>
    <lineage>
        <taxon>Bacteria</taxon>
        <taxon>Pseudomonadati</taxon>
        <taxon>Pseudomonadota</taxon>
        <taxon>Betaproteobacteria</taxon>
        <taxon>Burkholderiales</taxon>
        <taxon>Sphaerotilaceae</taxon>
        <taxon>Ideonella</taxon>
    </lineage>
</organism>
<proteinExistence type="predicted"/>
<comment type="caution">
    <text evidence="1">The sequence shown here is derived from an EMBL/GenBank/DDBJ whole genome shotgun (WGS) entry which is preliminary data.</text>
</comment>
<evidence type="ECO:0000313" key="1">
    <source>
        <dbReference type="EMBL" id="MBQ0935432.1"/>
    </source>
</evidence>
<sequence length="115" mass="12622">MPYISRDSSGAIASLHRDAPAPSAEFLPDSAPEVRAFLGIDDEAEEFAKLDAGFVRVLEDVIDTLIAKHLINITDLPSEAQAKLFSRKSFRERRGSQALSLFGDFDPTFPSSHSE</sequence>
<evidence type="ECO:0000313" key="2">
    <source>
        <dbReference type="Proteomes" id="UP000672097"/>
    </source>
</evidence>
<reference evidence="1 2" key="1">
    <citation type="submission" date="2021-04" db="EMBL/GenBank/DDBJ databases">
        <title>The genome sequence of type strain Ideonella paludis KCTC 32238.</title>
        <authorList>
            <person name="Liu Y."/>
        </authorList>
    </citation>
    <scope>NUCLEOTIDE SEQUENCE [LARGE SCALE GENOMIC DNA]</scope>
    <source>
        <strain evidence="1 2">KCTC 32238</strain>
    </source>
</reference>
<keyword evidence="2" id="KW-1185">Reference proteome</keyword>
<evidence type="ECO:0008006" key="3">
    <source>
        <dbReference type="Google" id="ProtNLM"/>
    </source>
</evidence>
<name>A0ABS5DWB2_9BURK</name>
<dbReference type="EMBL" id="JAGQDG010000003">
    <property type="protein sequence ID" value="MBQ0935432.1"/>
    <property type="molecule type" value="Genomic_DNA"/>
</dbReference>
<gene>
    <name evidence="1" type="ORF">KAK11_08845</name>
</gene>
<dbReference type="Proteomes" id="UP000672097">
    <property type="component" value="Unassembled WGS sequence"/>
</dbReference>
<protein>
    <recommendedName>
        <fullName evidence="3">Tryptophan synthase subunit beta like protein</fullName>
    </recommendedName>
</protein>
<dbReference type="RefSeq" id="WP_210808383.1">
    <property type="nucleotide sequence ID" value="NZ_JAGQDG010000003.1"/>
</dbReference>
<accession>A0ABS5DWB2</accession>